<dbReference type="GO" id="GO:0009927">
    <property type="term" value="F:histidine phosphotransfer kinase activity"/>
    <property type="evidence" value="ECO:0007669"/>
    <property type="project" value="TreeGrafter"/>
</dbReference>
<dbReference type="FunFam" id="3.30.565.10:FF:000010">
    <property type="entry name" value="Sensor histidine kinase RcsC"/>
    <property type="match status" value="1"/>
</dbReference>
<dbReference type="InterPro" id="IPR004358">
    <property type="entry name" value="Sig_transdc_His_kin-like_C"/>
</dbReference>
<dbReference type="SUPFAM" id="SSF47384">
    <property type="entry name" value="Homodimeric domain of signal transducing histidine kinase"/>
    <property type="match status" value="1"/>
</dbReference>
<dbReference type="Pfam" id="PF02518">
    <property type="entry name" value="HATPase_c"/>
    <property type="match status" value="1"/>
</dbReference>
<dbReference type="Gene3D" id="3.30.565.10">
    <property type="entry name" value="Histidine kinase-like ATPase, C-terminal domain"/>
    <property type="match status" value="1"/>
</dbReference>
<sequence length="2055" mass="229900">PLPITHYPSTHPPIHPSSYRFLHDRVQQAAYSLIPESLQQQTHLRIGRLLLANAPDRQQLAKLFEIVSHVNKAILLVQEPAERELVAELNLQAAHKARSSNAYGAASSYARIGTEILGESGWTQQYSLTLALHETLADAALLSGDLASVTGMVQIVLDRAHTPLDRVKAYETMIHFHAIHQQHQEAISWGLEILQQLGIKLSPKPDRLMLVRELAKTKLALAGKSDRQLLDLPQIIDPVKMAKLRILDLMQAPAFFCSQELMAVLSMVGIRLTSIDGNSPWAASFYATYCIVISGLGELKQTYRLGQLATILVDRQTDRSISARVKVVAAWYTKPWQERLRTTIPLIDESVCMATGSGNLQYIGINAGVSIATRFYAGIPLDELVDRIPAVEKLIVGSKDENSQQFFDLMCQTIGNLRLPSSQPTAILKGKDELSLIAQWQARNEAILLSTMYGFQTLLAYHFEDIPQALIYADAQLPYEYSAKGGYAIARIWMFDALTRLAAYPHDKQIQKQLLQRVDETQSELGKRARLMPANFQHQYDLVAAEKCRVLADFTQAIELYDRAIAGAKENEYLQEEALANELAAKFYLNWGKVKIATVYMQDAYYCYAKWGAKAKTNDLERRYPQLLAPILQAQQLEFNSLCSLAKITNLPIPSLRQGATLDLVSVIQSAQALSGNLELEELIHQLSQVILQNSGAQTCILALPDRHNEWQIRSISTFNAMEIATTALSPRLVNSDAYPASLIYWIKNNQATIAFDARQPLEVPDLYLLKYQPPSVLALPIVKQDKVLGVLYLEHRQIPDLFTDNHKTVISFLCTQAALALHNAQLYESVVQRSAAIEASLDGFAILDGDRFIYVNQSHAEMFGYSVAEMLDRDWHCLYSPAQIHEFETTAFPAVGTLGQWRGEAIAIRQDGSTFDEEVTLFLLDNGQLICICRDITARKSMEIALRESEDRYHQLVSNVPGALYQFEVTADGTHRLNYVSARFYEIFEVLPDVVVGDLGVLLAQILPADRPSFNRSIKKATKLGQSWMWQGRISTPSGKIKWIRGESRQIAIANGTLAQQFSGRMVWDGILVDVTEQQAALHERQLAQIALRQSEARYQKLSDNIPGVIYQFRLAPDGSMSYPYISSGCWDLFQLTPAAVMTDSSCLLEMLHPDDVQSFQQVMAVSIQNLTPKLWEARAILKSGEIKWIESASCPELQSDGAIVWDGVMLDITARKQAEIALRQSEQRYQRLADNIPGVIYQFRLAPDGSRSYPYVSSGCWDLLQISPAAVMADANSLLEMMHPDDVPDYRRSMVESTQNLTPKFWEGRLVLDSGEIKWIKCVSRPALQPDGAIVWDGIMLDITVQKAAQQERQRQEDALKAIVTWSEQGKTGMDFYQACLRYLADSFGVQYAFLAKPSDRSTTKTEVVSLWTGTEFLAAYEIDLVDTPCGVTYQNDWGIFPDNLQLHFPNATIIASLQGESYLSVAIRDFEGNIFGNLGIIDTKPLPADISAWQFIIQLFADRIAAEIKRQADESELRKRQQQIEAFIDNSSAAMYLKDFEGRYLLVNQTCTDLMDGNLHLILGHTDYDIFPLEIANRSRETDLAIMRSGLASTLEELVIHPDGTEHTYISNKFALIDEDGKPYGLGGVSTDITDRKQAEEIVRQTNLQLEATIEELQEATHLKDEFLATMSHELRTPLNAILGMSEALLEQVYGSLNPKQLNSISTIEQSGEHLLSLINDILDVSKISAGKLELNISEVSIAELCRSSLTLVKPQAIKKQIQLDTDLPTHLDLITVDERRMRQVLINLLNNAVKFTPQGGLVKLSVWAQPLSPMLASEHPQDYCLCFAVSDTGIGISEVDRSKLFQPFIQIDSRLARKYQGTGLGLVLVKQITELHGGQITVDSEVDRGSCFTVMLPQTYRLSGATDPDGDRRPEFAAVDRPHLEPWKAPPLLLIEDDRAIVDTFSSYLMAVGYRVMVAQTGQQAMSILEGCCSAAISRSPRPAIILMNIHMAGLDSIATIKWIRQHSPQVHIPIIALTTHSTIGEREKYSNYGADNYLTKPVKLRELHQT</sequence>
<evidence type="ECO:0000259" key="13">
    <source>
        <dbReference type="PROSITE" id="PS50112"/>
    </source>
</evidence>
<dbReference type="Proteomes" id="UP000238937">
    <property type="component" value="Unassembled WGS sequence"/>
</dbReference>
<dbReference type="SMART" id="SM00086">
    <property type="entry name" value="PAC"/>
    <property type="match status" value="4"/>
</dbReference>
<dbReference type="Pfam" id="PF08448">
    <property type="entry name" value="PAS_4"/>
    <property type="match status" value="1"/>
</dbReference>
<evidence type="ECO:0000256" key="10">
    <source>
        <dbReference type="SAM" id="Coils"/>
    </source>
</evidence>
<dbReference type="EMBL" id="PVWO01000359">
    <property type="protein sequence ID" value="PSB51421.1"/>
    <property type="molecule type" value="Genomic_DNA"/>
</dbReference>
<dbReference type="Gene3D" id="1.10.287.130">
    <property type="match status" value="1"/>
</dbReference>
<proteinExistence type="inferred from homology"/>
<dbReference type="Pfam" id="PF00072">
    <property type="entry name" value="Response_reg"/>
    <property type="match status" value="1"/>
</dbReference>
<dbReference type="Gene3D" id="3.30.450.40">
    <property type="match status" value="1"/>
</dbReference>
<dbReference type="InterPro" id="IPR000014">
    <property type="entry name" value="PAS"/>
</dbReference>
<gene>
    <name evidence="15" type="ORF">C7B77_21630</name>
</gene>
<dbReference type="SMART" id="SM00065">
    <property type="entry name" value="GAF"/>
    <property type="match status" value="1"/>
</dbReference>
<comment type="caution">
    <text evidence="9">Lacks conserved residue(s) required for the propagation of feature annotation.</text>
</comment>
<evidence type="ECO:0000259" key="14">
    <source>
        <dbReference type="PROSITE" id="PS50113"/>
    </source>
</evidence>
<dbReference type="SMART" id="SM00448">
    <property type="entry name" value="REC"/>
    <property type="match status" value="1"/>
</dbReference>
<dbReference type="SUPFAM" id="SSF55785">
    <property type="entry name" value="PYP-like sensor domain (PAS domain)"/>
    <property type="match status" value="5"/>
</dbReference>
<dbReference type="InterPro" id="IPR001610">
    <property type="entry name" value="PAC"/>
</dbReference>
<dbReference type="InterPro" id="IPR005467">
    <property type="entry name" value="His_kinase_dom"/>
</dbReference>
<evidence type="ECO:0000313" key="15">
    <source>
        <dbReference type="EMBL" id="PSB51421.1"/>
    </source>
</evidence>
<dbReference type="InterPro" id="IPR013656">
    <property type="entry name" value="PAS_4"/>
</dbReference>
<comment type="caution">
    <text evidence="15">The sequence shown here is derived from an EMBL/GenBank/DDBJ whole genome shotgun (WGS) entry which is preliminary data.</text>
</comment>
<evidence type="ECO:0000256" key="9">
    <source>
        <dbReference type="PROSITE-ProRule" id="PRU00169"/>
    </source>
</evidence>
<evidence type="ECO:0000256" key="8">
    <source>
        <dbReference type="ARBA" id="ARBA00074306"/>
    </source>
</evidence>
<dbReference type="PRINTS" id="PR00344">
    <property type="entry name" value="BCTRLSENSOR"/>
</dbReference>
<feature type="domain" description="Response regulatory" evidence="12">
    <location>
        <begin position="1935"/>
        <end position="2055"/>
    </location>
</feature>
<feature type="domain" description="Histidine kinase" evidence="11">
    <location>
        <begin position="1673"/>
        <end position="1904"/>
    </location>
</feature>
<dbReference type="SMART" id="SM00387">
    <property type="entry name" value="HATPase_c"/>
    <property type="match status" value="1"/>
</dbReference>
<dbReference type="InterPro" id="IPR036097">
    <property type="entry name" value="HisK_dim/P_sf"/>
</dbReference>
<evidence type="ECO:0000259" key="12">
    <source>
        <dbReference type="PROSITE" id="PS50110"/>
    </source>
</evidence>
<dbReference type="PROSITE" id="PS50112">
    <property type="entry name" value="PAS"/>
    <property type="match status" value="1"/>
</dbReference>
<reference evidence="15 16" key="1">
    <citation type="submission" date="2018-03" db="EMBL/GenBank/DDBJ databases">
        <title>The ancient ancestry and fast evolution of plastids.</title>
        <authorList>
            <person name="Moore K.R."/>
            <person name="Magnabosco C."/>
            <person name="Momper L."/>
            <person name="Gold D.A."/>
            <person name="Bosak T."/>
            <person name="Fournier G.P."/>
        </authorList>
    </citation>
    <scope>NUCLEOTIDE SEQUENCE [LARGE SCALE GENOMIC DNA]</scope>
    <source>
        <strain evidence="15 16">CCALA 037</strain>
    </source>
</reference>
<dbReference type="SUPFAM" id="SSF52172">
    <property type="entry name" value="CheY-like"/>
    <property type="match status" value="1"/>
</dbReference>
<feature type="domain" description="PAC" evidence="14">
    <location>
        <begin position="1596"/>
        <end position="1648"/>
    </location>
</feature>
<feature type="non-terminal residue" evidence="15">
    <location>
        <position position="1"/>
    </location>
</feature>
<evidence type="ECO:0000256" key="1">
    <source>
        <dbReference type="ARBA" id="ARBA00000085"/>
    </source>
</evidence>
<dbReference type="EC" id="2.7.13.3" evidence="3"/>
<dbReference type="InterPro" id="IPR029016">
    <property type="entry name" value="GAF-like_dom_sf"/>
</dbReference>
<keyword evidence="4" id="KW-0597">Phosphoprotein</keyword>
<keyword evidence="6" id="KW-0418">Kinase</keyword>
<evidence type="ECO:0000256" key="3">
    <source>
        <dbReference type="ARBA" id="ARBA00012438"/>
    </source>
</evidence>
<feature type="coiled-coil region" evidence="10">
    <location>
        <begin position="1639"/>
        <end position="1666"/>
    </location>
</feature>
<evidence type="ECO:0000256" key="4">
    <source>
        <dbReference type="ARBA" id="ARBA00022553"/>
    </source>
</evidence>
<dbReference type="InterPro" id="IPR035965">
    <property type="entry name" value="PAS-like_dom_sf"/>
</dbReference>
<dbReference type="PANTHER" id="PTHR43047:SF63">
    <property type="entry name" value="HISTIDINE KINASE"/>
    <property type="match status" value="1"/>
</dbReference>
<name>A0A2T1G2G6_9CYAN</name>
<dbReference type="InterPro" id="IPR000700">
    <property type="entry name" value="PAS-assoc_C"/>
</dbReference>
<dbReference type="Pfam" id="PF00512">
    <property type="entry name" value="HisKA"/>
    <property type="match status" value="1"/>
</dbReference>
<evidence type="ECO:0000313" key="16">
    <source>
        <dbReference type="Proteomes" id="UP000238937"/>
    </source>
</evidence>
<dbReference type="PROSITE" id="PS50110">
    <property type="entry name" value="RESPONSE_REGULATORY"/>
    <property type="match status" value="1"/>
</dbReference>
<comment type="similarity">
    <text evidence="2">In the N-terminal section; belongs to the phytochrome family.</text>
</comment>
<dbReference type="InterPro" id="IPR001789">
    <property type="entry name" value="Sig_transdc_resp-reg_receiver"/>
</dbReference>
<dbReference type="CDD" id="cd00130">
    <property type="entry name" value="PAS"/>
    <property type="match status" value="2"/>
</dbReference>
<dbReference type="CDD" id="cd17546">
    <property type="entry name" value="REC_hyHK_CKI1_RcsC-like"/>
    <property type="match status" value="1"/>
</dbReference>
<dbReference type="CDD" id="cd16922">
    <property type="entry name" value="HATPase_EvgS-ArcB-TorS-like"/>
    <property type="match status" value="1"/>
</dbReference>
<feature type="domain" description="PAC" evidence="14">
    <location>
        <begin position="1175"/>
        <end position="1226"/>
    </location>
</feature>
<dbReference type="GO" id="GO:0005886">
    <property type="term" value="C:plasma membrane"/>
    <property type="evidence" value="ECO:0007669"/>
    <property type="project" value="TreeGrafter"/>
</dbReference>
<keyword evidence="5" id="KW-0808">Transferase</keyword>
<evidence type="ECO:0000256" key="6">
    <source>
        <dbReference type="ARBA" id="ARBA00022777"/>
    </source>
</evidence>
<dbReference type="RefSeq" id="WP_146138438.1">
    <property type="nucleotide sequence ID" value="NZ_PVWO01000359.1"/>
</dbReference>
<comment type="catalytic activity">
    <reaction evidence="1">
        <text>ATP + protein L-histidine = ADP + protein N-phospho-L-histidine.</text>
        <dbReference type="EC" id="2.7.13.3"/>
    </reaction>
</comment>
<dbReference type="Pfam" id="PF08447">
    <property type="entry name" value="PAS_3"/>
    <property type="match status" value="1"/>
</dbReference>
<feature type="non-terminal residue" evidence="15">
    <location>
        <position position="2055"/>
    </location>
</feature>
<dbReference type="PROSITE" id="PS50109">
    <property type="entry name" value="HIS_KIN"/>
    <property type="match status" value="1"/>
</dbReference>
<dbReference type="Gene3D" id="3.40.50.2300">
    <property type="match status" value="1"/>
</dbReference>
<evidence type="ECO:0000259" key="11">
    <source>
        <dbReference type="PROSITE" id="PS50109"/>
    </source>
</evidence>
<dbReference type="CDD" id="cd00082">
    <property type="entry name" value="HisKA"/>
    <property type="match status" value="1"/>
</dbReference>
<dbReference type="SUPFAM" id="SSF55874">
    <property type="entry name" value="ATPase domain of HSP90 chaperone/DNA topoisomerase II/histidine kinase"/>
    <property type="match status" value="1"/>
</dbReference>
<dbReference type="GO" id="GO:0000155">
    <property type="term" value="F:phosphorelay sensor kinase activity"/>
    <property type="evidence" value="ECO:0007669"/>
    <property type="project" value="InterPro"/>
</dbReference>
<dbReference type="InterPro" id="IPR011006">
    <property type="entry name" value="CheY-like_superfamily"/>
</dbReference>
<dbReference type="InterPro" id="IPR003661">
    <property type="entry name" value="HisK_dim/P_dom"/>
</dbReference>
<dbReference type="Pfam" id="PF01590">
    <property type="entry name" value="GAF"/>
    <property type="match status" value="1"/>
</dbReference>
<dbReference type="InterPro" id="IPR003018">
    <property type="entry name" value="GAF"/>
</dbReference>
<dbReference type="NCBIfam" id="TIGR00229">
    <property type="entry name" value="sensory_box"/>
    <property type="match status" value="2"/>
</dbReference>
<dbReference type="Pfam" id="PF13426">
    <property type="entry name" value="PAS_9"/>
    <property type="match status" value="1"/>
</dbReference>
<evidence type="ECO:0000256" key="5">
    <source>
        <dbReference type="ARBA" id="ARBA00022679"/>
    </source>
</evidence>
<dbReference type="Gene3D" id="3.30.450.20">
    <property type="entry name" value="PAS domain"/>
    <property type="match status" value="5"/>
</dbReference>
<dbReference type="InterPro" id="IPR036890">
    <property type="entry name" value="HATPase_C_sf"/>
</dbReference>
<dbReference type="PROSITE" id="PS50113">
    <property type="entry name" value="PAC"/>
    <property type="match status" value="3"/>
</dbReference>
<dbReference type="OrthoDB" id="573511at2"/>
<dbReference type="SMART" id="SM00388">
    <property type="entry name" value="HisKA"/>
    <property type="match status" value="1"/>
</dbReference>
<keyword evidence="7" id="KW-0902">Two-component regulatory system</keyword>
<organism evidence="15 16">
    <name type="scientific">Chamaesiphon polymorphus CCALA 037</name>
    <dbReference type="NCBI Taxonomy" id="2107692"/>
    <lineage>
        <taxon>Bacteria</taxon>
        <taxon>Bacillati</taxon>
        <taxon>Cyanobacteriota</taxon>
        <taxon>Cyanophyceae</taxon>
        <taxon>Gomontiellales</taxon>
        <taxon>Chamaesiphonaceae</taxon>
        <taxon>Chamaesiphon</taxon>
    </lineage>
</organism>
<keyword evidence="10" id="KW-0175">Coiled coil</keyword>
<dbReference type="InterPro" id="IPR013655">
    <property type="entry name" value="PAS_fold_3"/>
</dbReference>
<dbReference type="SUPFAM" id="SSF55781">
    <property type="entry name" value="GAF domain-like"/>
    <property type="match status" value="2"/>
</dbReference>
<protein>
    <recommendedName>
        <fullName evidence="8">Circadian input-output histidine kinase CikA</fullName>
        <ecNumber evidence="3">2.7.13.3</ecNumber>
    </recommendedName>
</protein>
<keyword evidence="16" id="KW-1185">Reference proteome</keyword>
<feature type="domain" description="PAS" evidence="13">
    <location>
        <begin position="849"/>
        <end position="874"/>
    </location>
</feature>
<feature type="domain" description="PAC" evidence="14">
    <location>
        <begin position="1306"/>
        <end position="1357"/>
    </location>
</feature>
<dbReference type="SMART" id="SM00091">
    <property type="entry name" value="PAS"/>
    <property type="match status" value="4"/>
</dbReference>
<evidence type="ECO:0000256" key="7">
    <source>
        <dbReference type="ARBA" id="ARBA00023012"/>
    </source>
</evidence>
<accession>A0A2T1G2G6</accession>
<dbReference type="FunFam" id="1.10.287.130:FF:000145">
    <property type="entry name" value="Sensory transduction histidine kinase"/>
    <property type="match status" value="1"/>
</dbReference>
<dbReference type="InterPro" id="IPR003594">
    <property type="entry name" value="HATPase_dom"/>
</dbReference>
<dbReference type="PANTHER" id="PTHR43047">
    <property type="entry name" value="TWO-COMPONENT HISTIDINE PROTEIN KINASE"/>
    <property type="match status" value="1"/>
</dbReference>
<evidence type="ECO:0000256" key="2">
    <source>
        <dbReference type="ARBA" id="ARBA00006402"/>
    </source>
</evidence>